<evidence type="ECO:0000259" key="5">
    <source>
        <dbReference type="Pfam" id="PF10433"/>
    </source>
</evidence>
<dbReference type="InterPro" id="IPR050358">
    <property type="entry name" value="RSE1/DDB1/CFT1"/>
</dbReference>
<evidence type="ECO:0000313" key="8">
    <source>
        <dbReference type="Proteomes" id="UP001161247"/>
    </source>
</evidence>
<evidence type="ECO:0000259" key="6">
    <source>
        <dbReference type="Pfam" id="PF23726"/>
    </source>
</evidence>
<reference evidence="7" key="1">
    <citation type="submission" date="2023-03" db="EMBL/GenBank/DDBJ databases">
        <authorList>
            <person name="Julca I."/>
        </authorList>
    </citation>
    <scope>NUCLEOTIDE SEQUENCE</scope>
</reference>
<dbReference type="InterPro" id="IPR058543">
    <property type="entry name" value="Beta-prop_RSE1/DDB1/CPSF1_2nd"/>
</dbReference>
<evidence type="ECO:0000256" key="3">
    <source>
        <dbReference type="SAM" id="MobiDB-lite"/>
    </source>
</evidence>
<organism evidence="7 8">
    <name type="scientific">Oldenlandia corymbosa var. corymbosa</name>
    <dbReference type="NCBI Taxonomy" id="529605"/>
    <lineage>
        <taxon>Eukaryota</taxon>
        <taxon>Viridiplantae</taxon>
        <taxon>Streptophyta</taxon>
        <taxon>Embryophyta</taxon>
        <taxon>Tracheophyta</taxon>
        <taxon>Spermatophyta</taxon>
        <taxon>Magnoliopsida</taxon>
        <taxon>eudicotyledons</taxon>
        <taxon>Gunneridae</taxon>
        <taxon>Pentapetalae</taxon>
        <taxon>asterids</taxon>
        <taxon>lamiids</taxon>
        <taxon>Gentianales</taxon>
        <taxon>Rubiaceae</taxon>
        <taxon>Rubioideae</taxon>
        <taxon>Spermacoceae</taxon>
        <taxon>Hedyotis-Oldenlandia complex</taxon>
        <taxon>Oldenlandia</taxon>
    </lineage>
</organism>
<keyword evidence="2" id="KW-0539">Nucleus</keyword>
<feature type="domain" description="RSE1/DDB1/CPSF1 second beta-propeller" evidence="6">
    <location>
        <begin position="529"/>
        <end position="913"/>
    </location>
</feature>
<dbReference type="Pfam" id="PF23726">
    <property type="entry name" value="Beta-prop_RSE1_2nd"/>
    <property type="match status" value="1"/>
</dbReference>
<dbReference type="GO" id="GO:0003676">
    <property type="term" value="F:nucleic acid binding"/>
    <property type="evidence" value="ECO:0007669"/>
    <property type="project" value="InterPro"/>
</dbReference>
<evidence type="ECO:0000256" key="1">
    <source>
        <dbReference type="ARBA" id="ARBA00004123"/>
    </source>
</evidence>
<accession>A0AAV1D207</accession>
<feature type="compositionally biased region" description="Low complexity" evidence="3">
    <location>
        <begin position="10"/>
        <end position="25"/>
    </location>
</feature>
<name>A0AAV1D207_OLDCO</name>
<evidence type="ECO:0000259" key="4">
    <source>
        <dbReference type="Pfam" id="PF03178"/>
    </source>
</evidence>
<feature type="domain" description="RSE1/DDB1/CPSF1 C-terminal" evidence="4">
    <location>
        <begin position="1089"/>
        <end position="1292"/>
    </location>
</feature>
<dbReference type="PANTHER" id="PTHR10644">
    <property type="entry name" value="DNA REPAIR/RNA PROCESSING CPSF FAMILY"/>
    <property type="match status" value="1"/>
</dbReference>
<dbReference type="GO" id="GO:0005634">
    <property type="term" value="C:nucleus"/>
    <property type="evidence" value="ECO:0007669"/>
    <property type="project" value="UniProtKB-SubCell"/>
</dbReference>
<dbReference type="Gene3D" id="2.130.10.10">
    <property type="entry name" value="YVTN repeat-like/Quinoprotein amine dehydrogenase"/>
    <property type="match status" value="2"/>
</dbReference>
<comment type="subcellular location">
    <subcellularLocation>
        <location evidence="1">Nucleus</location>
    </subcellularLocation>
</comment>
<proteinExistence type="predicted"/>
<gene>
    <name evidence="7" type="ORF">OLC1_LOCUS10706</name>
</gene>
<sequence length="1309" mass="143745">MAVTEEEDSVPSSPSSSSSSSWPVSGRRFGFDSSASPSYSSYLSKTVLRSSVVLHLLRGHIRSPSSNDVVLGKETSIELVIIDEDGTMQSVCEQPVFGTIKDMAILPWNDRFQARSPKITGKDILIVVSDSGKLSFLTFSSEMHRFLPLTHIELGLTGNSRDQIGRKLAVDSNGCFIAASAYEDKLALLSVSTSGSEMIDKKILLPLENERKEKHPNISGTIWSMCFISQDLRQHNKDCNPILAVILNRRLSLYRNELLLLKWNLREHTVETIFRYDEAGPLAHHIVEVPYSFGFAFLFRGGDAILMDFRDAQNPIVVYRTSLDFTPSSEEEQNYMDETGTIRIPDIIDEDGMYSVAASALLELSDRHDSDPMAIDAENCVKPGPNYVCSWSWEPRNVDGISRMIFSADSGDLFLFEISFESDVVKVNMSDSLYKGLPSNALLWVEGGFVAVIVEMGDGMVLKLEEGLLRYQSPIQNIAPILDMSIVDHQDEKHDQIFACCGMSPEGSLRIIQSGISMDRLLKTAPIYQGITGTWAIKMKRSDSYHSFLVLSFVEETRVLSVGVSFSDVTDSVGFQPNVCTLACGLVADGLLVQIHRDAVRLCVPNRICHPEAISLSSPSHLEWYPESTSISLGAVGHNFIVVATSSPCFLFILGIRSSSSVHGYEIFQMQQVSLQNELSCISIPVTNLEHESWLEYGIDGLPAGMKIENMIIVGTHKPSVEILSFCPELGLQNLVIGAIALTNSSGTIISGCVPQDVRLVLVGRPYLLSGLRNGMVLRFEWPPPIPVAEPDIMTSSFGISALATVPSPTYRSSSVSSLSNLWEDKNRRPLQLQLIAVRRIGITPAFLVPLNDSLHADIIALSDRPWLLHSARHSLSFTSISFEPPTHATAVRSVDCPNGILFVAESSLHLVEMVPSKRLNVQKFHLGGTPRKVLYHSESRLLVILRTDLQNESHSSDVCCVDPLSGSIVASFKFDPEETGKCMELMKVGHDQVLVVGTSQSCGPPIMPCGEAERTSGRLIVLCLDHVTNSDSGSTSFSSKSLSYSQRSSPFREIGKYSTEQFSGGSICSSPDDNSCDGIKLEESEAWHLRVTWSAPWGGMVLAICTYLDRYFLASAGNAFYVCSFPNDNSQRVRRLAVGRTRFVITTLTSYFTRIAVGDCRDGILFFSYLEEGKKLLQVHCDPSHRLVADCILLDVDTAVVTDRKGSITVLSRPEHAEDNPSPESNLALSCSYHMGEIAMSIKKGSFPYKLPGDDVSRGSALANAISELSHNSIMASTLLGSIVIFIPVSSDVPGDTDDYLDLGCDCN</sequence>
<dbReference type="InterPro" id="IPR004871">
    <property type="entry name" value="RSE1/DDB1/CPSF1_C"/>
</dbReference>
<feature type="domain" description="RSE1/DDB1/CPSF1 first beta-propeller" evidence="5">
    <location>
        <begin position="53"/>
        <end position="471"/>
    </location>
</feature>
<dbReference type="Pfam" id="PF10433">
    <property type="entry name" value="Beta-prop_RSE1_1st"/>
    <property type="match status" value="1"/>
</dbReference>
<protein>
    <submittedName>
        <fullName evidence="7">OLC1v1038241C5</fullName>
    </submittedName>
</protein>
<evidence type="ECO:0000256" key="2">
    <source>
        <dbReference type="ARBA" id="ARBA00023242"/>
    </source>
</evidence>
<dbReference type="Proteomes" id="UP001161247">
    <property type="component" value="Chromosome 3"/>
</dbReference>
<feature type="region of interest" description="Disordered" evidence="3">
    <location>
        <begin position="1"/>
        <end position="25"/>
    </location>
</feature>
<dbReference type="Pfam" id="PF03178">
    <property type="entry name" value="CPSF_A"/>
    <property type="match status" value="1"/>
</dbReference>
<keyword evidence="8" id="KW-1185">Reference proteome</keyword>
<dbReference type="EMBL" id="OX459120">
    <property type="protein sequence ID" value="CAI9101019.1"/>
    <property type="molecule type" value="Genomic_DNA"/>
</dbReference>
<evidence type="ECO:0000313" key="7">
    <source>
        <dbReference type="EMBL" id="CAI9101019.1"/>
    </source>
</evidence>
<dbReference type="InterPro" id="IPR015943">
    <property type="entry name" value="WD40/YVTN_repeat-like_dom_sf"/>
</dbReference>
<dbReference type="InterPro" id="IPR018846">
    <property type="entry name" value="Beta-prop_RSE1/DDB1/CPSF1_1st"/>
</dbReference>